<protein>
    <submittedName>
        <fullName evidence="3">Phosphomethylpyrimidine synthase</fullName>
    </submittedName>
</protein>
<accession>A0AA91PBW0</accession>
<dbReference type="InterPro" id="IPR002817">
    <property type="entry name" value="ThiC/BzaA/B"/>
</dbReference>
<dbReference type="GO" id="GO:0005829">
    <property type="term" value="C:cytosol"/>
    <property type="evidence" value="ECO:0007669"/>
    <property type="project" value="TreeGrafter"/>
</dbReference>
<dbReference type="PANTHER" id="PTHR30557:SF1">
    <property type="entry name" value="PHOSPHOMETHYLPYRIMIDINE SYNTHASE, CHLOROPLASTIC"/>
    <property type="match status" value="1"/>
</dbReference>
<sequence>MTELASKPATEPTVTTGPIPYSSKHYRPVEGPGTVPGLQVPFRRINLTSGHFDVYDTSGPYTDDNAVIDLEAGLPARPGVVRDRGTQLQRARAGEITAEMAYIAERESLPVELVRDEVAAGRAIIPANHNHPESEPMIIGKAFAVKVNA</sequence>
<dbReference type="Proteomes" id="UP000193577">
    <property type="component" value="Unassembled WGS sequence"/>
</dbReference>
<dbReference type="RefSeq" id="WP_207567717.1">
    <property type="nucleotide sequence ID" value="NZ_NCXO01000124.1"/>
</dbReference>
<keyword evidence="4" id="KW-1185">Reference proteome</keyword>
<dbReference type="AlphaFoldDB" id="A0AA91PBW0"/>
<dbReference type="EMBL" id="NCXO01000124">
    <property type="protein sequence ID" value="OSC21924.1"/>
    <property type="molecule type" value="Genomic_DNA"/>
</dbReference>
<dbReference type="Pfam" id="PF01964">
    <property type="entry name" value="ThiC_Rad_SAM"/>
    <property type="match status" value="1"/>
</dbReference>
<dbReference type="PANTHER" id="PTHR30557">
    <property type="entry name" value="THIAMINE BIOSYNTHESIS PROTEIN THIC"/>
    <property type="match status" value="1"/>
</dbReference>
<evidence type="ECO:0000313" key="3">
    <source>
        <dbReference type="EMBL" id="OSC21924.1"/>
    </source>
</evidence>
<dbReference type="Pfam" id="PF13667">
    <property type="entry name" value="ThiC-associated"/>
    <property type="match status" value="1"/>
</dbReference>
<evidence type="ECO:0000256" key="1">
    <source>
        <dbReference type="SAM" id="MobiDB-lite"/>
    </source>
</evidence>
<proteinExistence type="predicted"/>
<name>A0AA91PBW0_9MYCO</name>
<feature type="region of interest" description="Disordered" evidence="1">
    <location>
        <begin position="1"/>
        <end position="25"/>
    </location>
</feature>
<gene>
    <name evidence="3" type="ORF">B8W67_20165</name>
</gene>
<organism evidence="3 4">
    <name type="scientific">Mycolicibacillus koreensis</name>
    <dbReference type="NCBI Taxonomy" id="1069220"/>
    <lineage>
        <taxon>Bacteria</taxon>
        <taxon>Bacillati</taxon>
        <taxon>Actinomycetota</taxon>
        <taxon>Actinomycetes</taxon>
        <taxon>Mycobacteriales</taxon>
        <taxon>Mycobacteriaceae</taxon>
        <taxon>Mycolicibacillus</taxon>
    </lineage>
</organism>
<feature type="domain" description="ThiC-associated" evidence="2">
    <location>
        <begin position="19"/>
        <end position="76"/>
    </location>
</feature>
<evidence type="ECO:0000313" key="4">
    <source>
        <dbReference type="Proteomes" id="UP000193577"/>
    </source>
</evidence>
<feature type="non-terminal residue" evidence="3">
    <location>
        <position position="149"/>
    </location>
</feature>
<comment type="caution">
    <text evidence="3">The sequence shown here is derived from an EMBL/GenBank/DDBJ whole genome shotgun (WGS) entry which is preliminary data.</text>
</comment>
<dbReference type="GO" id="GO:0051536">
    <property type="term" value="F:iron-sulfur cluster binding"/>
    <property type="evidence" value="ECO:0007669"/>
    <property type="project" value="InterPro"/>
</dbReference>
<dbReference type="GO" id="GO:0009228">
    <property type="term" value="P:thiamine biosynthetic process"/>
    <property type="evidence" value="ECO:0007669"/>
    <property type="project" value="InterPro"/>
</dbReference>
<reference evidence="3 4" key="1">
    <citation type="submission" date="2017-04" db="EMBL/GenBank/DDBJ databases">
        <title>The new phylogeny of genus Mycobacterium.</title>
        <authorList>
            <person name="Tortoli E."/>
            <person name="Trovato A."/>
            <person name="Cirillo D.M."/>
        </authorList>
    </citation>
    <scope>NUCLEOTIDE SEQUENCE [LARGE SCALE GENOMIC DNA]</scope>
    <source>
        <strain evidence="3 4">KCTC 19819</strain>
    </source>
</reference>
<dbReference type="InterPro" id="IPR025747">
    <property type="entry name" value="ThiC-associated_dom"/>
</dbReference>
<evidence type="ECO:0000259" key="2">
    <source>
        <dbReference type="Pfam" id="PF13667"/>
    </source>
</evidence>